<dbReference type="EMBL" id="LAZR01024955">
    <property type="protein sequence ID" value="KKL73445.1"/>
    <property type="molecule type" value="Genomic_DNA"/>
</dbReference>
<sequence>SVRAREDWLTNARFTIGGADLLGVGVEVDTAPSSGAVEVSQLWAEAEYVDSPTYYDPYGGVLPDAISGELAWTKVGTQPTTLISNLLNIDDTDFSDKAIFFRLESTMDPRHVTEIETRHTLNAIPASTNKMVYVIGRSDGIRNVSAVIAVLGGVLSLGLADADLDLDDPGSYVATADATDLVGRDIHLRLLVDRDDEATTRGKVQLFIDYGETPFLETFYNNFSADAMLSAVFFGTSGSTPNTDNTNIDIDYFSWRDLNKHGDVFSGWRDFVRGTNEVVADTQDAAIVQPQRIVPPGLSIGQSNAALRLDVNDETVECQVEQFDAVRRTGWIEIENHDVISPRLGYAMAYDSDRGVAVLFGGLSSSLTTFNDTWEYNGSFWTRITTPTSPPAMLGMRMVYDSDRKKVVLFGGLGGTLFGPIYGDTWEYDGTDWTQKFPAIYPEFTILFSRYWHGMVYDSARKVTVMYGGWDSYGEVTGHPEFNETWEYDGTDWTWIETATDPDFRSRQGMVYDSDRQVTVMFGGFETTVDLDETWEYDGTDWTQKFPASSPLIRERFGMAYCPIIKKVVLFGGLEIGLETVYSDTWVYDGTTWTQKFPSVAPPGRYGHALVFLSRENRALTHGGSDDSSFLGDTWEYELLHQDDKTYKLDLDYSSSDTNARARVTLQRCSDFFYWDEGGSVWQAAPSSVTLAFSA</sequence>
<keyword evidence="2" id="KW-0677">Repeat</keyword>
<evidence type="ECO:0000256" key="2">
    <source>
        <dbReference type="ARBA" id="ARBA00022737"/>
    </source>
</evidence>
<dbReference type="Gene3D" id="2.120.10.80">
    <property type="entry name" value="Kelch-type beta propeller"/>
    <property type="match status" value="2"/>
</dbReference>
<reference evidence="3" key="1">
    <citation type="journal article" date="2015" name="Nature">
        <title>Complex archaea that bridge the gap between prokaryotes and eukaryotes.</title>
        <authorList>
            <person name="Spang A."/>
            <person name="Saw J.H."/>
            <person name="Jorgensen S.L."/>
            <person name="Zaremba-Niedzwiedzka K."/>
            <person name="Martijn J."/>
            <person name="Lind A.E."/>
            <person name="van Eijk R."/>
            <person name="Schleper C."/>
            <person name="Guy L."/>
            <person name="Ettema T.J."/>
        </authorList>
    </citation>
    <scope>NUCLEOTIDE SEQUENCE</scope>
</reference>
<name>A0A0F9GVN2_9ZZZZ</name>
<gene>
    <name evidence="3" type="ORF">LCGC14_2074840</name>
</gene>
<feature type="non-terminal residue" evidence="3">
    <location>
        <position position="695"/>
    </location>
</feature>
<dbReference type="AlphaFoldDB" id="A0A0F9GVN2"/>
<organism evidence="3">
    <name type="scientific">marine sediment metagenome</name>
    <dbReference type="NCBI Taxonomy" id="412755"/>
    <lineage>
        <taxon>unclassified sequences</taxon>
        <taxon>metagenomes</taxon>
        <taxon>ecological metagenomes</taxon>
    </lineage>
</organism>
<accession>A0A0F9GVN2</accession>
<feature type="non-terminal residue" evidence="3">
    <location>
        <position position="1"/>
    </location>
</feature>
<dbReference type="InterPro" id="IPR011043">
    <property type="entry name" value="Gal_Oxase/kelch_b-propeller"/>
</dbReference>
<dbReference type="SUPFAM" id="SSF50965">
    <property type="entry name" value="Galactose oxidase, central domain"/>
    <property type="match status" value="1"/>
</dbReference>
<comment type="caution">
    <text evidence="3">The sequence shown here is derived from an EMBL/GenBank/DDBJ whole genome shotgun (WGS) entry which is preliminary data.</text>
</comment>
<protein>
    <submittedName>
        <fullName evidence="3">Uncharacterized protein</fullName>
    </submittedName>
</protein>
<dbReference type="PANTHER" id="PTHR46093:SF18">
    <property type="entry name" value="FIBRONECTIN TYPE-III DOMAIN-CONTAINING PROTEIN"/>
    <property type="match status" value="1"/>
</dbReference>
<evidence type="ECO:0000256" key="1">
    <source>
        <dbReference type="ARBA" id="ARBA00022441"/>
    </source>
</evidence>
<dbReference type="InterPro" id="IPR015915">
    <property type="entry name" value="Kelch-typ_b-propeller"/>
</dbReference>
<dbReference type="PANTHER" id="PTHR46093">
    <property type="entry name" value="ACYL-COA-BINDING DOMAIN-CONTAINING PROTEIN 5"/>
    <property type="match status" value="1"/>
</dbReference>
<keyword evidence="1" id="KW-0880">Kelch repeat</keyword>
<dbReference type="Pfam" id="PF24681">
    <property type="entry name" value="Kelch_KLHDC2_KLHL20_DRC7"/>
    <property type="match status" value="1"/>
</dbReference>
<proteinExistence type="predicted"/>
<evidence type="ECO:0000313" key="3">
    <source>
        <dbReference type="EMBL" id="KKL73445.1"/>
    </source>
</evidence>